<accession>A0A850QAR8</accession>
<evidence type="ECO:0000313" key="4">
    <source>
        <dbReference type="Proteomes" id="UP000592216"/>
    </source>
</evidence>
<keyword evidence="3" id="KW-0223">Dioxygenase</keyword>
<dbReference type="GO" id="GO:0051213">
    <property type="term" value="F:dioxygenase activity"/>
    <property type="evidence" value="ECO:0007669"/>
    <property type="project" value="UniProtKB-KW"/>
</dbReference>
<evidence type="ECO:0000256" key="2">
    <source>
        <dbReference type="ARBA" id="ARBA00023002"/>
    </source>
</evidence>
<dbReference type="PANTHER" id="PTHR41534">
    <property type="entry name" value="BLR3401 PROTEIN"/>
    <property type="match status" value="1"/>
</dbReference>
<dbReference type="Pfam" id="PF00866">
    <property type="entry name" value="Ring_hydroxyl_B"/>
    <property type="match status" value="1"/>
</dbReference>
<protein>
    <submittedName>
        <fullName evidence="3">Aromatic-ring-hydroxylating dioxygenase subunit beta</fullName>
    </submittedName>
</protein>
<dbReference type="InterPro" id="IPR000391">
    <property type="entry name" value="Rng_hydr_dOase-bsu"/>
</dbReference>
<dbReference type="Proteomes" id="UP000592216">
    <property type="component" value="Unassembled WGS sequence"/>
</dbReference>
<dbReference type="PANTHER" id="PTHR41534:SF2">
    <property type="entry name" value="3-PHENYLPROPIONATE_CINNAMIC ACID DIOXYGENASE SUBUNIT BETA"/>
    <property type="match status" value="1"/>
</dbReference>
<evidence type="ECO:0000256" key="1">
    <source>
        <dbReference type="ARBA" id="ARBA00009570"/>
    </source>
</evidence>
<dbReference type="Gene3D" id="3.10.450.50">
    <property type="match status" value="1"/>
</dbReference>
<dbReference type="RefSeq" id="WP_177157849.1">
    <property type="nucleotide sequence ID" value="NZ_JABCJE010000004.1"/>
</dbReference>
<dbReference type="InterPro" id="IPR032710">
    <property type="entry name" value="NTF2-like_dom_sf"/>
</dbReference>
<proteinExistence type="inferred from homology"/>
<dbReference type="EMBL" id="JABCJE010000004">
    <property type="protein sequence ID" value="NVO24038.1"/>
    <property type="molecule type" value="Genomic_DNA"/>
</dbReference>
<name>A0A850QAR8_9RHOB</name>
<comment type="similarity">
    <text evidence="1">Belongs to the bacterial ring-hydroxylating dioxygenase beta subunit family.</text>
</comment>
<organism evidence="3 4">
    <name type="scientific">Donghicola mangrovi</name>
    <dbReference type="NCBI Taxonomy" id="2729614"/>
    <lineage>
        <taxon>Bacteria</taxon>
        <taxon>Pseudomonadati</taxon>
        <taxon>Pseudomonadota</taxon>
        <taxon>Alphaproteobacteria</taxon>
        <taxon>Rhodobacterales</taxon>
        <taxon>Roseobacteraceae</taxon>
        <taxon>Donghicola</taxon>
    </lineage>
</organism>
<keyword evidence="2" id="KW-0560">Oxidoreductase</keyword>
<dbReference type="SUPFAM" id="SSF54427">
    <property type="entry name" value="NTF2-like"/>
    <property type="match status" value="1"/>
</dbReference>
<dbReference type="GO" id="GO:0019380">
    <property type="term" value="P:3-phenylpropionate catabolic process"/>
    <property type="evidence" value="ECO:0007669"/>
    <property type="project" value="TreeGrafter"/>
</dbReference>
<evidence type="ECO:0000313" key="3">
    <source>
        <dbReference type="EMBL" id="NVO24038.1"/>
    </source>
</evidence>
<gene>
    <name evidence="3" type="ORF">HJ536_11790</name>
</gene>
<comment type="caution">
    <text evidence="3">The sequence shown here is derived from an EMBL/GenBank/DDBJ whole genome shotgun (WGS) entry which is preliminary data.</text>
</comment>
<sequence>MKDFPAQTDVNLAVVTEFLWMEADLLDAKEYVEWLQLWTATGHYVIPVEKEGDDFANCLNIAYDNALMRDMRVKRLQGGFSISAAPPAESVRTVSRIVIDSVEGSLITVRAAQHVMEDKFGRQRSFAMNVTWKLEQTEEGLKIRDKIIRLLNSDGMLTSISYLF</sequence>
<reference evidence="3 4" key="1">
    <citation type="submission" date="2020-04" db="EMBL/GenBank/DDBJ databases">
        <title>Donghicola sp., a member of the Rhodobacteraceae family isolated from mangrove forest in Thailand.</title>
        <authorList>
            <person name="Charoenyingcharoen P."/>
            <person name="Yukphan P."/>
        </authorList>
    </citation>
    <scope>NUCLEOTIDE SEQUENCE [LARGE SCALE GENOMIC DNA]</scope>
    <source>
        <strain evidence="3 4">B5-SW-15</strain>
    </source>
</reference>
<dbReference type="AlphaFoldDB" id="A0A850QAR8"/>